<evidence type="ECO:0000256" key="3">
    <source>
        <dbReference type="SAM" id="MobiDB-lite"/>
    </source>
</evidence>
<sequence length="238" mass="27453">MDNPTIQSSATAFARKNRKRIAKERTDKNKYQPDETPVSVFMAGSPGAGKTEFSKNIISILEKGRKHQVIRIDGDDIRHELPGYTGNNSYLFQSAISLIVEKIHDFVLTQKQSFVLDGTFSKHTKAAENIKRSLDKGRGVFIFYVYQHPATAWKFTEKREQAEGRNIPKESFIEQFIGAKETINQIIEKFGEKVTVFLVKKDYEKNTVEEVVKIEPNDQPIDEYIKERYNKEDLEKMI</sequence>
<gene>
    <name evidence="5" type="ORF">A3J93_01825</name>
</gene>
<dbReference type="EMBL" id="MFQZ01000001">
    <property type="protein sequence ID" value="OGH88808.1"/>
    <property type="molecule type" value="Genomic_DNA"/>
</dbReference>
<proteinExistence type="predicted"/>
<dbReference type="GO" id="GO:0005524">
    <property type="term" value="F:ATP binding"/>
    <property type="evidence" value="ECO:0007669"/>
    <property type="project" value="UniProtKB-KW"/>
</dbReference>
<keyword evidence="1" id="KW-0547">Nucleotide-binding</keyword>
<comment type="caution">
    <text evidence="5">The sequence shown here is derived from an EMBL/GenBank/DDBJ whole genome shotgun (WGS) entry which is preliminary data.</text>
</comment>
<organism evidence="5 6">
    <name type="scientific">Candidatus Magasanikbacteria bacterium RIFOXYC2_FULL_42_28</name>
    <dbReference type="NCBI Taxonomy" id="1798704"/>
    <lineage>
        <taxon>Bacteria</taxon>
        <taxon>Candidatus Magasanikiibacteriota</taxon>
    </lineage>
</organism>
<dbReference type="Pfam" id="PF06414">
    <property type="entry name" value="Zeta_toxin"/>
    <property type="match status" value="1"/>
</dbReference>
<evidence type="ECO:0000313" key="5">
    <source>
        <dbReference type="EMBL" id="OGH88808.1"/>
    </source>
</evidence>
<dbReference type="STRING" id="1798704.A3J93_01825"/>
<dbReference type="GO" id="GO:0016301">
    <property type="term" value="F:kinase activity"/>
    <property type="evidence" value="ECO:0007669"/>
    <property type="project" value="InterPro"/>
</dbReference>
<dbReference type="SUPFAM" id="SSF52540">
    <property type="entry name" value="P-loop containing nucleoside triphosphate hydrolases"/>
    <property type="match status" value="1"/>
</dbReference>
<dbReference type="AlphaFoldDB" id="A0A1F6NY55"/>
<evidence type="ECO:0000259" key="4">
    <source>
        <dbReference type="Pfam" id="PF06414"/>
    </source>
</evidence>
<reference evidence="5 6" key="1">
    <citation type="journal article" date="2016" name="Nat. Commun.">
        <title>Thousands of microbial genomes shed light on interconnected biogeochemical processes in an aquifer system.</title>
        <authorList>
            <person name="Anantharaman K."/>
            <person name="Brown C.T."/>
            <person name="Hug L.A."/>
            <person name="Sharon I."/>
            <person name="Castelle C.J."/>
            <person name="Probst A.J."/>
            <person name="Thomas B.C."/>
            <person name="Singh A."/>
            <person name="Wilkins M.J."/>
            <person name="Karaoz U."/>
            <person name="Brodie E.L."/>
            <person name="Williams K.H."/>
            <person name="Hubbard S.S."/>
            <person name="Banfield J.F."/>
        </authorList>
    </citation>
    <scope>NUCLEOTIDE SEQUENCE [LARGE SCALE GENOMIC DNA]</scope>
</reference>
<protein>
    <recommendedName>
        <fullName evidence="4">Zeta toxin domain-containing protein</fullName>
    </recommendedName>
</protein>
<feature type="compositionally biased region" description="Basic and acidic residues" evidence="3">
    <location>
        <begin position="23"/>
        <end position="33"/>
    </location>
</feature>
<accession>A0A1F6NY55</accession>
<evidence type="ECO:0000256" key="1">
    <source>
        <dbReference type="ARBA" id="ARBA00022741"/>
    </source>
</evidence>
<feature type="region of interest" description="Disordered" evidence="3">
    <location>
        <begin position="1"/>
        <end position="43"/>
    </location>
</feature>
<dbReference type="InterPro" id="IPR027417">
    <property type="entry name" value="P-loop_NTPase"/>
</dbReference>
<name>A0A1F6NY55_9BACT</name>
<feature type="domain" description="Zeta toxin" evidence="4">
    <location>
        <begin position="24"/>
        <end position="196"/>
    </location>
</feature>
<feature type="compositionally biased region" description="Polar residues" evidence="3">
    <location>
        <begin position="1"/>
        <end position="11"/>
    </location>
</feature>
<dbReference type="Gene3D" id="3.40.50.300">
    <property type="entry name" value="P-loop containing nucleotide triphosphate hydrolases"/>
    <property type="match status" value="1"/>
</dbReference>
<dbReference type="Proteomes" id="UP000177907">
    <property type="component" value="Unassembled WGS sequence"/>
</dbReference>
<evidence type="ECO:0000256" key="2">
    <source>
        <dbReference type="ARBA" id="ARBA00022840"/>
    </source>
</evidence>
<keyword evidence="2" id="KW-0067">ATP-binding</keyword>
<dbReference type="InterPro" id="IPR010488">
    <property type="entry name" value="Zeta_toxin_domain"/>
</dbReference>
<evidence type="ECO:0000313" key="6">
    <source>
        <dbReference type="Proteomes" id="UP000177907"/>
    </source>
</evidence>